<feature type="domain" description="HTH iclR-type" evidence="1">
    <location>
        <begin position="10"/>
        <end position="57"/>
    </location>
</feature>
<dbReference type="InterPro" id="IPR036388">
    <property type="entry name" value="WH-like_DNA-bd_sf"/>
</dbReference>
<organism evidence="2 3">
    <name type="scientific">Citrobacter braakii</name>
    <dbReference type="NCBI Taxonomy" id="57706"/>
    <lineage>
        <taxon>Bacteria</taxon>
        <taxon>Pseudomonadati</taxon>
        <taxon>Pseudomonadota</taxon>
        <taxon>Gammaproteobacteria</taxon>
        <taxon>Enterobacterales</taxon>
        <taxon>Enterobacteriaceae</taxon>
        <taxon>Citrobacter</taxon>
        <taxon>Citrobacter freundii complex</taxon>
    </lineage>
</organism>
<name>A0A1V8NVW9_CITBR</name>
<dbReference type="SUPFAM" id="SSF46785">
    <property type="entry name" value="Winged helix' DNA-binding domain"/>
    <property type="match status" value="1"/>
</dbReference>
<dbReference type="InterPro" id="IPR005471">
    <property type="entry name" value="Tscrpt_reg_IclR_N"/>
</dbReference>
<evidence type="ECO:0000313" key="2">
    <source>
        <dbReference type="EMBL" id="OQM40550.1"/>
    </source>
</evidence>
<accession>A0A1V8NVW9</accession>
<dbReference type="GO" id="GO:0006355">
    <property type="term" value="P:regulation of DNA-templated transcription"/>
    <property type="evidence" value="ECO:0007669"/>
    <property type="project" value="InterPro"/>
</dbReference>
<dbReference type="Pfam" id="PF09339">
    <property type="entry name" value="HTH_IclR"/>
    <property type="match status" value="1"/>
</dbReference>
<dbReference type="Proteomes" id="UP000192573">
    <property type="component" value="Unassembled WGS sequence"/>
</dbReference>
<dbReference type="Gene3D" id="1.10.10.10">
    <property type="entry name" value="Winged helix-like DNA-binding domain superfamily/Winged helix DNA-binding domain"/>
    <property type="match status" value="1"/>
</dbReference>
<protein>
    <recommendedName>
        <fullName evidence="1">HTH iclR-type domain-containing protein</fullName>
    </recommendedName>
</protein>
<dbReference type="EMBL" id="NAEW01000009">
    <property type="protein sequence ID" value="OQM40550.1"/>
    <property type="molecule type" value="Genomic_DNA"/>
</dbReference>
<evidence type="ECO:0000313" key="3">
    <source>
        <dbReference type="Proteomes" id="UP000192573"/>
    </source>
</evidence>
<reference evidence="2 3" key="1">
    <citation type="submission" date="2017-03" db="EMBL/GenBank/DDBJ databases">
        <authorList>
            <person name="Afonso C.L."/>
            <person name="Miller P.J."/>
            <person name="Scott M.A."/>
            <person name="Spackman E."/>
            <person name="Goraichik I."/>
            <person name="Dimitrov K.M."/>
            <person name="Suarez D.L."/>
            <person name="Swayne D.E."/>
        </authorList>
    </citation>
    <scope>NUCLEOTIDE SEQUENCE [LARGE SCALE GENOMIC DNA]</scope>
    <source>
        <strain evidence="2 3">ATCC 51113</strain>
    </source>
</reference>
<gene>
    <name evidence="2" type="ORF">BZK42_18490</name>
</gene>
<dbReference type="AlphaFoldDB" id="A0A1V8NVW9"/>
<evidence type="ECO:0000259" key="1">
    <source>
        <dbReference type="Pfam" id="PF09339"/>
    </source>
</evidence>
<proteinExistence type="predicted"/>
<dbReference type="GO" id="GO:0003677">
    <property type="term" value="F:DNA binding"/>
    <property type="evidence" value="ECO:0007669"/>
    <property type="project" value="InterPro"/>
</dbReference>
<sequence>MAKPAGKSPSAARTARILKVLSGRTNTGMTAGEIADAAGIPATRISELLDALQEEDLIIEVYTPEGSNTQRYAHSMEMLQIAYKCIREDKLIQQRLEQKQKILIAGAGK</sequence>
<dbReference type="RefSeq" id="WP_080859715.1">
    <property type="nucleotide sequence ID" value="NZ_CP077405.1"/>
</dbReference>
<comment type="caution">
    <text evidence="2">The sequence shown here is derived from an EMBL/GenBank/DDBJ whole genome shotgun (WGS) entry which is preliminary data.</text>
</comment>
<dbReference type="InterPro" id="IPR036390">
    <property type="entry name" value="WH_DNA-bd_sf"/>
</dbReference>